<comment type="caution">
    <text evidence="1">The sequence shown here is derived from an EMBL/GenBank/DDBJ whole genome shotgun (WGS) entry which is preliminary data.</text>
</comment>
<name>A0AAV6P0T5_9ROSI</name>
<protein>
    <submittedName>
        <fullName evidence="1">Uncharacterized protein</fullName>
    </submittedName>
</protein>
<accession>A0AAV6P0T5</accession>
<organism evidence="1 2">
    <name type="scientific">Cucurbita argyrosperma subsp. sororia</name>
    <dbReference type="NCBI Taxonomy" id="37648"/>
    <lineage>
        <taxon>Eukaryota</taxon>
        <taxon>Viridiplantae</taxon>
        <taxon>Streptophyta</taxon>
        <taxon>Embryophyta</taxon>
        <taxon>Tracheophyta</taxon>
        <taxon>Spermatophyta</taxon>
        <taxon>Magnoliopsida</taxon>
        <taxon>eudicotyledons</taxon>
        <taxon>Gunneridae</taxon>
        <taxon>Pentapetalae</taxon>
        <taxon>rosids</taxon>
        <taxon>fabids</taxon>
        <taxon>Cucurbitales</taxon>
        <taxon>Cucurbitaceae</taxon>
        <taxon>Cucurbiteae</taxon>
        <taxon>Cucurbita</taxon>
    </lineage>
</organism>
<sequence length="77" mass="8646">MVATGEDENSLKNGLSKGFKRRFPSALRAAGSDGRKVLMGVSDQKDSFLNEDTMEDDDLDSEILILDLNLNLRRKRM</sequence>
<evidence type="ECO:0000313" key="2">
    <source>
        <dbReference type="Proteomes" id="UP000685013"/>
    </source>
</evidence>
<keyword evidence="2" id="KW-1185">Reference proteome</keyword>
<dbReference type="EMBL" id="JAGKQH010000002">
    <property type="protein sequence ID" value="KAG6605670.1"/>
    <property type="molecule type" value="Genomic_DNA"/>
</dbReference>
<gene>
    <name evidence="1" type="ORF">SDJN03_02987</name>
</gene>
<dbReference type="Proteomes" id="UP000685013">
    <property type="component" value="Chromosome 2"/>
</dbReference>
<dbReference type="AlphaFoldDB" id="A0AAV6P0T5"/>
<feature type="non-terminal residue" evidence="1">
    <location>
        <position position="1"/>
    </location>
</feature>
<reference evidence="1 2" key="1">
    <citation type="journal article" date="2021" name="Hortic Res">
        <title>The domestication of Cucurbita argyrosperma as revealed by the genome of its wild relative.</title>
        <authorList>
            <person name="Barrera-Redondo J."/>
            <person name="Sanchez-de la Vega G."/>
            <person name="Aguirre-Liguori J.A."/>
            <person name="Castellanos-Morales G."/>
            <person name="Gutierrez-Guerrero Y.T."/>
            <person name="Aguirre-Dugua X."/>
            <person name="Aguirre-Planter E."/>
            <person name="Tenaillon M.I."/>
            <person name="Lira-Saade R."/>
            <person name="Eguiarte L.E."/>
        </authorList>
    </citation>
    <scope>NUCLEOTIDE SEQUENCE [LARGE SCALE GENOMIC DNA]</scope>
    <source>
        <strain evidence="1">JBR-2021</strain>
    </source>
</reference>
<evidence type="ECO:0000313" key="1">
    <source>
        <dbReference type="EMBL" id="KAG6605670.1"/>
    </source>
</evidence>
<proteinExistence type="predicted"/>